<dbReference type="EMBL" id="JABAFG010000008">
    <property type="protein sequence ID" value="NME28207.1"/>
    <property type="molecule type" value="Genomic_DNA"/>
</dbReference>
<feature type="region of interest" description="Disordered" evidence="1">
    <location>
        <begin position="20"/>
        <end position="39"/>
    </location>
</feature>
<dbReference type="EMBL" id="JBIEKR010000003">
    <property type="protein sequence ID" value="MFG6272308.1"/>
    <property type="molecule type" value="Genomic_DNA"/>
</dbReference>
<sequence>MYIMGMEKILSRNYAIWKKSEKDKDDDKTNHRGPRKGLPVGLMMDCLPAMG</sequence>
<evidence type="ECO:0000313" key="4">
    <source>
        <dbReference type="Proteomes" id="UP000591071"/>
    </source>
</evidence>
<protein>
    <submittedName>
        <fullName evidence="3">Uncharacterized protein</fullName>
    </submittedName>
</protein>
<dbReference type="AlphaFoldDB" id="A0A848BYS8"/>
<evidence type="ECO:0000313" key="3">
    <source>
        <dbReference type="EMBL" id="NME28207.1"/>
    </source>
</evidence>
<comment type="caution">
    <text evidence="3">The sequence shown here is derived from an EMBL/GenBank/DDBJ whole genome shotgun (WGS) entry which is preliminary data.</text>
</comment>
<feature type="compositionally biased region" description="Basic and acidic residues" evidence="1">
    <location>
        <begin position="20"/>
        <end position="30"/>
    </location>
</feature>
<dbReference type="Proteomes" id="UP001605989">
    <property type="component" value="Unassembled WGS sequence"/>
</dbReference>
<organism evidence="3 4">
    <name type="scientific">Megasphaera hexanoica</name>
    <dbReference type="NCBI Taxonomy" id="1675036"/>
    <lineage>
        <taxon>Bacteria</taxon>
        <taxon>Bacillati</taxon>
        <taxon>Bacillota</taxon>
        <taxon>Negativicutes</taxon>
        <taxon>Veillonellales</taxon>
        <taxon>Veillonellaceae</taxon>
        <taxon>Megasphaera</taxon>
    </lineage>
</organism>
<dbReference type="RefSeq" id="WP_154662683.1">
    <property type="nucleotide sequence ID" value="NZ_CP011940.1"/>
</dbReference>
<reference evidence="3 4" key="1">
    <citation type="submission" date="2020-04" db="EMBL/GenBank/DDBJ databases">
        <authorList>
            <person name="Hitch T.C.A."/>
            <person name="Wylensek D."/>
            <person name="Clavel T."/>
        </authorList>
    </citation>
    <scope>NUCLEOTIDE SEQUENCE [LARGE SCALE GENOMIC DNA]</scope>
    <source>
        <strain evidence="3 4">Oil-RF-744-FAT-WT-6-1</strain>
    </source>
</reference>
<accession>A0A848BYS8</accession>
<keyword evidence="5" id="KW-1185">Reference proteome</keyword>
<evidence type="ECO:0000313" key="2">
    <source>
        <dbReference type="EMBL" id="MFG6272308.1"/>
    </source>
</evidence>
<dbReference type="Proteomes" id="UP000591071">
    <property type="component" value="Unassembled WGS sequence"/>
</dbReference>
<gene>
    <name evidence="2" type="ORF">ACGTZG_03810</name>
    <name evidence="3" type="ORF">HF872_06165</name>
</gene>
<reference evidence="2 5" key="2">
    <citation type="submission" date="2024-10" db="EMBL/GenBank/DDBJ databases">
        <authorList>
            <person name="Sang B.-I."/>
            <person name="Prabhaharan D."/>
        </authorList>
    </citation>
    <scope>NUCLEOTIDE SEQUENCE [LARGE SCALE GENOMIC DNA]</scope>
    <source>
        <strain evidence="2 5">MH</strain>
    </source>
</reference>
<name>A0A848BYS8_9FIRM</name>
<evidence type="ECO:0000313" key="5">
    <source>
        <dbReference type="Proteomes" id="UP001605989"/>
    </source>
</evidence>
<evidence type="ECO:0000256" key="1">
    <source>
        <dbReference type="SAM" id="MobiDB-lite"/>
    </source>
</evidence>
<proteinExistence type="predicted"/>